<gene>
    <name evidence="1" type="ORF">Q8791_22915</name>
</gene>
<dbReference type="EMBL" id="JAUZMY010000026">
    <property type="protein sequence ID" value="MEE2040072.1"/>
    <property type="molecule type" value="Genomic_DNA"/>
</dbReference>
<accession>A0ABU7KDG5</accession>
<reference evidence="1 2" key="1">
    <citation type="submission" date="2023-08" db="EMBL/GenBank/DDBJ databases">
        <authorList>
            <person name="Girao M."/>
            <person name="Carvalho M.F."/>
        </authorList>
    </citation>
    <scope>NUCLEOTIDE SEQUENCE [LARGE SCALE GENOMIC DNA]</scope>
    <source>
        <strain evidence="1 2">CT-R113</strain>
    </source>
</reference>
<protein>
    <submittedName>
        <fullName evidence="1">Uncharacterized protein</fullName>
    </submittedName>
</protein>
<proteinExistence type="predicted"/>
<evidence type="ECO:0000313" key="1">
    <source>
        <dbReference type="EMBL" id="MEE2040072.1"/>
    </source>
</evidence>
<comment type="caution">
    <text evidence="1">The sequence shown here is derived from an EMBL/GenBank/DDBJ whole genome shotgun (WGS) entry which is preliminary data.</text>
</comment>
<dbReference type="Proteomes" id="UP001356095">
    <property type="component" value="Unassembled WGS sequence"/>
</dbReference>
<keyword evidence="2" id="KW-1185">Reference proteome</keyword>
<name>A0ABU7KDG5_9ACTN</name>
<dbReference type="RefSeq" id="WP_330093842.1">
    <property type="nucleotide sequence ID" value="NZ_JAUZMY010000026.1"/>
</dbReference>
<organism evidence="1 2">
    <name type="scientific">Nocardiopsis codii</name>
    <dbReference type="NCBI Taxonomy" id="3065942"/>
    <lineage>
        <taxon>Bacteria</taxon>
        <taxon>Bacillati</taxon>
        <taxon>Actinomycetota</taxon>
        <taxon>Actinomycetes</taxon>
        <taxon>Streptosporangiales</taxon>
        <taxon>Nocardiopsidaceae</taxon>
        <taxon>Nocardiopsis</taxon>
    </lineage>
</organism>
<sequence>MNPRPCLLTTCTHTHTPRTPTRDTTESRVTAIVLTARDHSKHLDTHTPDEFATELLRLDPGPAIRATRMGAPVVFNCPVRGCGWERTVDTRPHGFWWTLMVGGLLKRVTAGHEARERHVRKHLRAELVVELATRATVALTGGPK</sequence>
<evidence type="ECO:0000313" key="2">
    <source>
        <dbReference type="Proteomes" id="UP001356095"/>
    </source>
</evidence>